<name>A0A5C3MWZ6_9AGAM</name>
<dbReference type="OrthoDB" id="4584900at2759"/>
<keyword evidence="3" id="KW-1185">Reference proteome</keyword>
<gene>
    <name evidence="2" type="ORF">OE88DRAFT_1809411</name>
</gene>
<dbReference type="Proteomes" id="UP000305948">
    <property type="component" value="Unassembled WGS sequence"/>
</dbReference>
<dbReference type="EMBL" id="ML213515">
    <property type="protein sequence ID" value="TFK49700.1"/>
    <property type="molecule type" value="Genomic_DNA"/>
</dbReference>
<accession>A0A5C3MWZ6</accession>
<protein>
    <submittedName>
        <fullName evidence="2">Uncharacterized protein</fullName>
    </submittedName>
</protein>
<evidence type="ECO:0000313" key="2">
    <source>
        <dbReference type="EMBL" id="TFK49700.1"/>
    </source>
</evidence>
<feature type="signal peptide" evidence="1">
    <location>
        <begin position="1"/>
        <end position="20"/>
    </location>
</feature>
<sequence>MHSLLHLLSLLAIAASVVLASPANPGLLATRSYSGAALRAGSARAATNAQRLARGLTPLVPKNLFTPTRVRRQLPSSSPTLTANIGIFKKDGTSLGYLTNQGTVATTQSSITTFSFRNPSSASDVVELITAGTSTRTVLMSYSDGYTMGSGSTNYLTWAITTLSTPAGSRQQGDLTKGPTQYSESTIWSIDPSTGAVGAHWVNPDGSTVPVYFLLGTMTVAGHTTYSLVPVGDTEAFKARYPNVNYSDVTVTVSVL</sequence>
<organism evidence="2 3">
    <name type="scientific">Heliocybe sulcata</name>
    <dbReference type="NCBI Taxonomy" id="5364"/>
    <lineage>
        <taxon>Eukaryota</taxon>
        <taxon>Fungi</taxon>
        <taxon>Dikarya</taxon>
        <taxon>Basidiomycota</taxon>
        <taxon>Agaricomycotina</taxon>
        <taxon>Agaricomycetes</taxon>
        <taxon>Gloeophyllales</taxon>
        <taxon>Gloeophyllaceae</taxon>
        <taxon>Heliocybe</taxon>
    </lineage>
</organism>
<evidence type="ECO:0000256" key="1">
    <source>
        <dbReference type="SAM" id="SignalP"/>
    </source>
</evidence>
<evidence type="ECO:0000313" key="3">
    <source>
        <dbReference type="Proteomes" id="UP000305948"/>
    </source>
</evidence>
<feature type="chain" id="PRO_5022967206" evidence="1">
    <location>
        <begin position="21"/>
        <end position="256"/>
    </location>
</feature>
<keyword evidence="1" id="KW-0732">Signal</keyword>
<dbReference type="AlphaFoldDB" id="A0A5C3MWZ6"/>
<reference evidence="2 3" key="1">
    <citation type="journal article" date="2019" name="Nat. Ecol. Evol.">
        <title>Megaphylogeny resolves global patterns of mushroom evolution.</title>
        <authorList>
            <person name="Varga T."/>
            <person name="Krizsan K."/>
            <person name="Foldi C."/>
            <person name="Dima B."/>
            <person name="Sanchez-Garcia M."/>
            <person name="Sanchez-Ramirez S."/>
            <person name="Szollosi G.J."/>
            <person name="Szarkandi J.G."/>
            <person name="Papp V."/>
            <person name="Albert L."/>
            <person name="Andreopoulos W."/>
            <person name="Angelini C."/>
            <person name="Antonin V."/>
            <person name="Barry K.W."/>
            <person name="Bougher N.L."/>
            <person name="Buchanan P."/>
            <person name="Buyck B."/>
            <person name="Bense V."/>
            <person name="Catcheside P."/>
            <person name="Chovatia M."/>
            <person name="Cooper J."/>
            <person name="Damon W."/>
            <person name="Desjardin D."/>
            <person name="Finy P."/>
            <person name="Geml J."/>
            <person name="Haridas S."/>
            <person name="Hughes K."/>
            <person name="Justo A."/>
            <person name="Karasinski D."/>
            <person name="Kautmanova I."/>
            <person name="Kiss B."/>
            <person name="Kocsube S."/>
            <person name="Kotiranta H."/>
            <person name="LaButti K.M."/>
            <person name="Lechner B.E."/>
            <person name="Liimatainen K."/>
            <person name="Lipzen A."/>
            <person name="Lukacs Z."/>
            <person name="Mihaltcheva S."/>
            <person name="Morgado L.N."/>
            <person name="Niskanen T."/>
            <person name="Noordeloos M.E."/>
            <person name="Ohm R.A."/>
            <person name="Ortiz-Santana B."/>
            <person name="Ovrebo C."/>
            <person name="Racz N."/>
            <person name="Riley R."/>
            <person name="Savchenko A."/>
            <person name="Shiryaev A."/>
            <person name="Soop K."/>
            <person name="Spirin V."/>
            <person name="Szebenyi C."/>
            <person name="Tomsovsky M."/>
            <person name="Tulloss R.E."/>
            <person name="Uehling J."/>
            <person name="Grigoriev I.V."/>
            <person name="Vagvolgyi C."/>
            <person name="Papp T."/>
            <person name="Martin F.M."/>
            <person name="Miettinen O."/>
            <person name="Hibbett D.S."/>
            <person name="Nagy L.G."/>
        </authorList>
    </citation>
    <scope>NUCLEOTIDE SEQUENCE [LARGE SCALE GENOMIC DNA]</scope>
    <source>
        <strain evidence="2 3">OMC1185</strain>
    </source>
</reference>
<proteinExistence type="predicted"/>